<evidence type="ECO:0000256" key="5">
    <source>
        <dbReference type="SAM" id="MobiDB-lite"/>
    </source>
</evidence>
<dbReference type="InterPro" id="IPR036093">
    <property type="entry name" value="NAC_dom_sf"/>
</dbReference>
<accession>A0AAQ3QQQ1</accession>
<dbReference type="EMBL" id="CP136897">
    <property type="protein sequence ID" value="WOL17968.1"/>
    <property type="molecule type" value="Genomic_DNA"/>
</dbReference>
<sequence length="206" mass="22947">MANGALRLPPGFRFRPTDQELVVHYLRRKAFSAPLPADVIPEINLAICDPWDLPGETEGERYFFYRRNAKCSKHRAGAIESHSGYWKAAGKDKLVVVPGSKEVVGVKKALVFHQGKPHRGIPTRWIMHEFCLATCNSRRMKYSLHRCSGEIKEWVVCRIFKKRAKKLMEAAGGSTLPNTASSSSSSCVTDNISPEEGDEGSSICIN</sequence>
<evidence type="ECO:0000256" key="4">
    <source>
        <dbReference type="ARBA" id="ARBA00023242"/>
    </source>
</evidence>
<dbReference type="Proteomes" id="UP001327560">
    <property type="component" value="Chromosome 8"/>
</dbReference>
<keyword evidence="1" id="KW-0805">Transcription regulation</keyword>
<evidence type="ECO:0000256" key="1">
    <source>
        <dbReference type="ARBA" id="ARBA00023015"/>
    </source>
</evidence>
<evidence type="ECO:0000313" key="7">
    <source>
        <dbReference type="EMBL" id="WOL17968.1"/>
    </source>
</evidence>
<organism evidence="7 8">
    <name type="scientific">Canna indica</name>
    <name type="common">Indian-shot</name>
    <dbReference type="NCBI Taxonomy" id="4628"/>
    <lineage>
        <taxon>Eukaryota</taxon>
        <taxon>Viridiplantae</taxon>
        <taxon>Streptophyta</taxon>
        <taxon>Embryophyta</taxon>
        <taxon>Tracheophyta</taxon>
        <taxon>Spermatophyta</taxon>
        <taxon>Magnoliopsida</taxon>
        <taxon>Liliopsida</taxon>
        <taxon>Zingiberales</taxon>
        <taxon>Cannaceae</taxon>
        <taxon>Canna</taxon>
    </lineage>
</organism>
<dbReference type="GO" id="GO:0006355">
    <property type="term" value="P:regulation of DNA-templated transcription"/>
    <property type="evidence" value="ECO:0007669"/>
    <property type="project" value="InterPro"/>
</dbReference>
<evidence type="ECO:0000313" key="8">
    <source>
        <dbReference type="Proteomes" id="UP001327560"/>
    </source>
</evidence>
<dbReference type="SUPFAM" id="SSF101941">
    <property type="entry name" value="NAC domain"/>
    <property type="match status" value="1"/>
</dbReference>
<proteinExistence type="predicted"/>
<keyword evidence="8" id="KW-1185">Reference proteome</keyword>
<evidence type="ECO:0000256" key="3">
    <source>
        <dbReference type="ARBA" id="ARBA00023163"/>
    </source>
</evidence>
<feature type="domain" description="NAC" evidence="6">
    <location>
        <begin position="8"/>
        <end position="162"/>
    </location>
</feature>
<dbReference type="GO" id="GO:0003677">
    <property type="term" value="F:DNA binding"/>
    <property type="evidence" value="ECO:0007669"/>
    <property type="project" value="UniProtKB-KW"/>
</dbReference>
<protein>
    <recommendedName>
        <fullName evidence="6">NAC domain-containing protein</fullName>
    </recommendedName>
</protein>
<dbReference type="PROSITE" id="PS51005">
    <property type="entry name" value="NAC"/>
    <property type="match status" value="1"/>
</dbReference>
<dbReference type="PANTHER" id="PTHR31719:SF130">
    <property type="entry name" value="NAC DOMAIN-CONTAINING PROTEIN 18"/>
    <property type="match status" value="1"/>
</dbReference>
<dbReference type="AlphaFoldDB" id="A0AAQ3QQQ1"/>
<dbReference type="PANTHER" id="PTHR31719">
    <property type="entry name" value="NAC TRANSCRIPTION FACTOR 56"/>
    <property type="match status" value="1"/>
</dbReference>
<name>A0AAQ3QQQ1_9LILI</name>
<evidence type="ECO:0000259" key="6">
    <source>
        <dbReference type="PROSITE" id="PS51005"/>
    </source>
</evidence>
<reference evidence="7 8" key="1">
    <citation type="submission" date="2023-10" db="EMBL/GenBank/DDBJ databases">
        <title>Chromosome-scale genome assembly provides insights into flower coloration mechanisms of Canna indica.</title>
        <authorList>
            <person name="Li C."/>
        </authorList>
    </citation>
    <scope>NUCLEOTIDE SEQUENCE [LARGE SCALE GENOMIC DNA]</scope>
    <source>
        <tissue evidence="7">Flower</tissue>
    </source>
</reference>
<dbReference type="InterPro" id="IPR003441">
    <property type="entry name" value="NAC-dom"/>
</dbReference>
<gene>
    <name evidence="7" type="ORF">Cni_G26761</name>
</gene>
<dbReference type="Pfam" id="PF02365">
    <property type="entry name" value="NAM"/>
    <property type="match status" value="1"/>
</dbReference>
<evidence type="ECO:0000256" key="2">
    <source>
        <dbReference type="ARBA" id="ARBA00023125"/>
    </source>
</evidence>
<keyword evidence="3" id="KW-0804">Transcription</keyword>
<feature type="region of interest" description="Disordered" evidence="5">
    <location>
        <begin position="173"/>
        <end position="206"/>
    </location>
</feature>
<dbReference type="Gene3D" id="2.170.150.80">
    <property type="entry name" value="NAC domain"/>
    <property type="match status" value="1"/>
</dbReference>
<keyword evidence="2" id="KW-0238">DNA-binding</keyword>
<keyword evidence="4" id="KW-0539">Nucleus</keyword>